<dbReference type="EMBL" id="JAQJAN010000006">
    <property type="protein sequence ID" value="KAJ5727808.1"/>
    <property type="molecule type" value="Genomic_DNA"/>
</dbReference>
<reference evidence="1" key="1">
    <citation type="journal article" date="2023" name="IMA Fungus">
        <title>Comparative genomic study of the Penicillium genus elucidates a diverse pangenome and 15 lateral gene transfer events.</title>
        <authorList>
            <person name="Petersen C."/>
            <person name="Sorensen T."/>
            <person name="Nielsen M.R."/>
            <person name="Sondergaard T.E."/>
            <person name="Sorensen J.L."/>
            <person name="Fitzpatrick D.A."/>
            <person name="Frisvad J.C."/>
            <person name="Nielsen K.L."/>
        </authorList>
    </citation>
    <scope>NUCLEOTIDE SEQUENCE</scope>
    <source>
        <strain evidence="1">IBT 17514</strain>
    </source>
</reference>
<dbReference type="AlphaFoldDB" id="A0AAD6HNB2"/>
<protein>
    <submittedName>
        <fullName evidence="1">Uncharacterized protein</fullName>
    </submittedName>
</protein>
<dbReference type="Proteomes" id="UP001215712">
    <property type="component" value="Unassembled WGS sequence"/>
</dbReference>
<reference evidence="1" key="2">
    <citation type="submission" date="2023-01" db="EMBL/GenBank/DDBJ databases">
        <authorList>
            <person name="Petersen C."/>
        </authorList>
    </citation>
    <scope>NUCLEOTIDE SEQUENCE</scope>
    <source>
        <strain evidence="1">IBT 17514</strain>
    </source>
</reference>
<evidence type="ECO:0000313" key="1">
    <source>
        <dbReference type="EMBL" id="KAJ5727808.1"/>
    </source>
</evidence>
<sequence>MSSYANPSQVKYSSIRDLSDELRAMLVTKFFVEILDLEIDLDKPTTSRLNHSISRLVFEKEIPADSDFFPCAKQVYIDLEFDGGYGAKTSDGYFYVKPYSNTNPSPRSVKHIEIPVANQRTVEDFFAVIDKHHMVPCGFNTETWEAKGCKDFTSQFVYRLIQEHVLDVSPDEQYELFENFNTNYGPRDESRPGTVAYAAFNGLYHQHHIEINGIEYSGNRISRDAVDADEFVLPKN</sequence>
<evidence type="ECO:0000313" key="2">
    <source>
        <dbReference type="Proteomes" id="UP001215712"/>
    </source>
</evidence>
<comment type="caution">
    <text evidence="1">The sequence shown here is derived from an EMBL/GenBank/DDBJ whole genome shotgun (WGS) entry which is preliminary data.</text>
</comment>
<gene>
    <name evidence="1" type="ORF">N7493_005628</name>
</gene>
<keyword evidence="2" id="KW-1185">Reference proteome</keyword>
<organism evidence="1 2">
    <name type="scientific">Penicillium malachiteum</name>
    <dbReference type="NCBI Taxonomy" id="1324776"/>
    <lineage>
        <taxon>Eukaryota</taxon>
        <taxon>Fungi</taxon>
        <taxon>Dikarya</taxon>
        <taxon>Ascomycota</taxon>
        <taxon>Pezizomycotina</taxon>
        <taxon>Eurotiomycetes</taxon>
        <taxon>Eurotiomycetidae</taxon>
        <taxon>Eurotiales</taxon>
        <taxon>Aspergillaceae</taxon>
        <taxon>Penicillium</taxon>
    </lineage>
</organism>
<name>A0AAD6HNB2_9EURO</name>
<accession>A0AAD6HNB2</accession>
<proteinExistence type="predicted"/>